<evidence type="ECO:0000313" key="2">
    <source>
        <dbReference type="EMBL" id="TFY53100.1"/>
    </source>
</evidence>
<sequence>MTNEKEPISIQALISRFPTRAFLVLASVHFWAFYRSFVRHDEPQFGSPCVRIVLYAAEQQRFRIGLKPHLASCWPIIVLLFTVAAVELSYCAAHAMAYPNSPGGLPHHLYTDMSSMHISSPRAGHANASPYPQAPYITDSTGNPRMTLPPDLYNGVSSMHVSSPFQTHPSLPHVARSRLVDAPIDQKFVKPYYPSSHIDRHNPYNEYHSTSTPTTQHQDRKLTMKSPKVEDASRPSWRDIHQPASTVGNMPQGIATARGLDHVKTEDIEPDEMDWFDLNFPGSSRIGLQAVLDEMKARDDEQDKERAERGLGFDKELEERPNDPTLLKLREKRQASIRELLYFRRFNREAMVHEWLWRERTRAKKARHQGH</sequence>
<feature type="region of interest" description="Disordered" evidence="1">
    <location>
        <begin position="297"/>
        <end position="319"/>
    </location>
</feature>
<proteinExistence type="predicted"/>
<dbReference type="Proteomes" id="UP000298327">
    <property type="component" value="Unassembled WGS sequence"/>
</dbReference>
<evidence type="ECO:0000313" key="3">
    <source>
        <dbReference type="Proteomes" id="UP000298327"/>
    </source>
</evidence>
<feature type="region of interest" description="Disordered" evidence="1">
    <location>
        <begin position="206"/>
        <end position="236"/>
    </location>
</feature>
<feature type="compositionally biased region" description="Basic and acidic residues" evidence="1">
    <location>
        <begin position="217"/>
        <end position="236"/>
    </location>
</feature>
<reference evidence="2 3" key="1">
    <citation type="submission" date="2019-02" db="EMBL/GenBank/DDBJ databases">
        <title>Genome sequencing of the rare red list fungi Dentipellis fragilis.</title>
        <authorList>
            <person name="Buettner E."/>
            <person name="Kellner H."/>
        </authorList>
    </citation>
    <scope>NUCLEOTIDE SEQUENCE [LARGE SCALE GENOMIC DNA]</scope>
    <source>
        <strain evidence="2 3">DSM 105465</strain>
    </source>
</reference>
<name>A0A4Y9XSI3_9AGAM</name>
<dbReference type="AlphaFoldDB" id="A0A4Y9XSI3"/>
<gene>
    <name evidence="2" type="ORF">EVG20_g10266</name>
</gene>
<dbReference type="OrthoDB" id="10424708at2759"/>
<keyword evidence="3" id="KW-1185">Reference proteome</keyword>
<evidence type="ECO:0000256" key="1">
    <source>
        <dbReference type="SAM" id="MobiDB-lite"/>
    </source>
</evidence>
<dbReference type="EMBL" id="SEOQ01001202">
    <property type="protein sequence ID" value="TFY53100.1"/>
    <property type="molecule type" value="Genomic_DNA"/>
</dbReference>
<accession>A0A4Y9XSI3</accession>
<comment type="caution">
    <text evidence="2">The sequence shown here is derived from an EMBL/GenBank/DDBJ whole genome shotgun (WGS) entry which is preliminary data.</text>
</comment>
<protein>
    <submittedName>
        <fullName evidence="2">Uncharacterized protein</fullName>
    </submittedName>
</protein>
<feature type="compositionally biased region" description="Polar residues" evidence="1">
    <location>
        <begin position="207"/>
        <end position="216"/>
    </location>
</feature>
<organism evidence="2 3">
    <name type="scientific">Dentipellis fragilis</name>
    <dbReference type="NCBI Taxonomy" id="205917"/>
    <lineage>
        <taxon>Eukaryota</taxon>
        <taxon>Fungi</taxon>
        <taxon>Dikarya</taxon>
        <taxon>Basidiomycota</taxon>
        <taxon>Agaricomycotina</taxon>
        <taxon>Agaricomycetes</taxon>
        <taxon>Russulales</taxon>
        <taxon>Hericiaceae</taxon>
        <taxon>Dentipellis</taxon>
    </lineage>
</organism>